<dbReference type="RefSeq" id="XP_013379076.1">
    <property type="nucleotide sequence ID" value="XM_013523622.1"/>
</dbReference>
<proteinExistence type="predicted"/>
<accession>A0A1S3H0S8</accession>
<dbReference type="OrthoDB" id="9972063at2759"/>
<evidence type="ECO:0000313" key="1">
    <source>
        <dbReference type="Proteomes" id="UP000085678"/>
    </source>
</evidence>
<dbReference type="OMA" id="HRGCHIC"/>
<dbReference type="GeneID" id="106150686"/>
<dbReference type="InParanoid" id="A0A1S3H0S8"/>
<organism evidence="1 2">
    <name type="scientific">Lingula anatina</name>
    <name type="common">Brachiopod</name>
    <name type="synonym">Lingula unguis</name>
    <dbReference type="NCBI Taxonomy" id="7574"/>
    <lineage>
        <taxon>Eukaryota</taxon>
        <taxon>Metazoa</taxon>
        <taxon>Spiralia</taxon>
        <taxon>Lophotrochozoa</taxon>
        <taxon>Brachiopoda</taxon>
        <taxon>Linguliformea</taxon>
        <taxon>Lingulata</taxon>
        <taxon>Lingulida</taxon>
        <taxon>Linguloidea</taxon>
        <taxon>Lingulidae</taxon>
        <taxon>Lingula</taxon>
    </lineage>
</organism>
<name>A0A1S3H0S8_LINAN</name>
<keyword evidence="1" id="KW-1185">Reference proteome</keyword>
<sequence>MARGPLRSPVPYDLLGSSDCYRLEFDLFTPRAHFVILAKQPPGKLTFEEFNGGQRQELVEFASEISKKFKISGILSIHRGQWFNPKPEKFHGHFCVDDVEEYVKIYERLKTRIPNYPHSLEVVYANKKNWLRGTRAEDYPANVRAYPPLATTAKYFNADRKDIEDDRATTSSPGPRELDGYRLHYGLRYLPRIYFQPLVNDRNTSQVMKSLKCLNALDHFSRRFVCQDGAGNWHRGCHICVFLKQENIDGTLSDGYVQLDGKMFYDLCPADKKESWYQVFKKKGPQELKVMT</sequence>
<dbReference type="Proteomes" id="UP000085678">
    <property type="component" value="Unplaced"/>
</dbReference>
<dbReference type="KEGG" id="lak:106150686"/>
<protein>
    <submittedName>
        <fullName evidence="2">Uncharacterized protein LOC106150686</fullName>
    </submittedName>
</protein>
<dbReference type="AlphaFoldDB" id="A0A1S3H0S8"/>
<reference evidence="2" key="1">
    <citation type="submission" date="2025-08" db="UniProtKB">
        <authorList>
            <consortium name="RefSeq"/>
        </authorList>
    </citation>
    <scope>IDENTIFICATION</scope>
    <source>
        <tissue evidence="2">Gonads</tissue>
    </source>
</reference>
<gene>
    <name evidence="2" type="primary">LOC106150686</name>
</gene>
<evidence type="ECO:0000313" key="2">
    <source>
        <dbReference type="RefSeq" id="XP_013379076.1"/>
    </source>
</evidence>